<evidence type="ECO:0000313" key="2">
    <source>
        <dbReference type="EMBL" id="KAG9192285.1"/>
    </source>
</evidence>
<dbReference type="EMBL" id="JAANER010000003">
    <property type="protein sequence ID" value="KAG9192285.1"/>
    <property type="molecule type" value="Genomic_DNA"/>
</dbReference>
<keyword evidence="3" id="KW-1185">Reference proteome</keyword>
<reference evidence="2" key="1">
    <citation type="submission" date="2021-07" db="EMBL/GenBank/DDBJ databases">
        <title>Genome Resource of American Ginseng Black Spot Pathogen Alternaria panax.</title>
        <authorList>
            <person name="Qiu C."/>
            <person name="Wang W."/>
            <person name="Liu Z."/>
        </authorList>
    </citation>
    <scope>NUCLEOTIDE SEQUENCE</scope>
    <source>
        <strain evidence="2">BNCC115425</strain>
    </source>
</reference>
<evidence type="ECO:0000313" key="3">
    <source>
        <dbReference type="Proteomes" id="UP001199106"/>
    </source>
</evidence>
<name>A0AAD4ICZ9_9PLEO</name>
<feature type="region of interest" description="Disordered" evidence="1">
    <location>
        <begin position="49"/>
        <end position="74"/>
    </location>
</feature>
<dbReference type="Proteomes" id="UP001199106">
    <property type="component" value="Unassembled WGS sequence"/>
</dbReference>
<dbReference type="AlphaFoldDB" id="A0AAD4ICZ9"/>
<gene>
    <name evidence="2" type="ORF">G6011_11019</name>
</gene>
<organism evidence="2 3">
    <name type="scientific">Alternaria panax</name>
    <dbReference type="NCBI Taxonomy" id="48097"/>
    <lineage>
        <taxon>Eukaryota</taxon>
        <taxon>Fungi</taxon>
        <taxon>Dikarya</taxon>
        <taxon>Ascomycota</taxon>
        <taxon>Pezizomycotina</taxon>
        <taxon>Dothideomycetes</taxon>
        <taxon>Pleosporomycetidae</taxon>
        <taxon>Pleosporales</taxon>
        <taxon>Pleosporineae</taxon>
        <taxon>Pleosporaceae</taxon>
        <taxon>Alternaria</taxon>
        <taxon>Alternaria sect. Panax</taxon>
    </lineage>
</organism>
<proteinExistence type="predicted"/>
<evidence type="ECO:0000256" key="1">
    <source>
        <dbReference type="SAM" id="MobiDB-lite"/>
    </source>
</evidence>
<accession>A0AAD4ICZ9</accession>
<sequence length="145" mass="15983">MTNYTAHDETRVFESSAMPFRQHTTDIQMPSAASLQSLFSDTHSAAQPATLAHHASFPGPSHSQIDPRCPEPTSDLESFFDELASLDSATRSDTQPQFMQNLGFGPDASMADLFSEYIPMQSSTFISRDDSASANLEQYNFYDAS</sequence>
<comment type="caution">
    <text evidence="2">The sequence shown here is derived from an EMBL/GenBank/DDBJ whole genome shotgun (WGS) entry which is preliminary data.</text>
</comment>
<protein>
    <submittedName>
        <fullName evidence="2">Uncharacterized protein</fullName>
    </submittedName>
</protein>